<evidence type="ECO:0000256" key="1">
    <source>
        <dbReference type="SAM" id="MobiDB-lite"/>
    </source>
</evidence>
<dbReference type="InParanoid" id="A8PDH8"/>
<feature type="region of interest" description="Disordered" evidence="1">
    <location>
        <begin position="357"/>
        <end position="442"/>
    </location>
</feature>
<keyword evidence="3" id="KW-1185">Reference proteome</keyword>
<feature type="compositionally biased region" description="Polar residues" evidence="1">
    <location>
        <begin position="413"/>
        <end position="436"/>
    </location>
</feature>
<dbReference type="STRING" id="240176.A8PDH8"/>
<accession>A8PDH8</accession>
<dbReference type="KEGG" id="cci:CC1G_09488"/>
<dbReference type="RefSeq" id="XP_001840604.1">
    <property type="nucleotide sequence ID" value="XM_001840552.1"/>
</dbReference>
<gene>
    <name evidence="2" type="ORF">CC1G_09488</name>
</gene>
<feature type="region of interest" description="Disordered" evidence="1">
    <location>
        <begin position="1"/>
        <end position="60"/>
    </location>
</feature>
<dbReference type="eggNOG" id="ENOG502TDQR">
    <property type="taxonomic scope" value="Eukaryota"/>
</dbReference>
<dbReference type="PANTHER" id="PTHR46563:SF4">
    <property type="entry name" value="ASPARTYL_ASPARAGINYL BETA-HYDROXYLASE ISOFORM X1"/>
    <property type="match status" value="1"/>
</dbReference>
<organism evidence="2 3">
    <name type="scientific">Coprinopsis cinerea (strain Okayama-7 / 130 / ATCC MYA-4618 / FGSC 9003)</name>
    <name type="common">Inky cap fungus</name>
    <name type="synonym">Hormographiella aspergillata</name>
    <dbReference type="NCBI Taxonomy" id="240176"/>
    <lineage>
        <taxon>Eukaryota</taxon>
        <taxon>Fungi</taxon>
        <taxon>Dikarya</taxon>
        <taxon>Basidiomycota</taxon>
        <taxon>Agaricomycotina</taxon>
        <taxon>Agaricomycetes</taxon>
        <taxon>Agaricomycetidae</taxon>
        <taxon>Agaricales</taxon>
        <taxon>Agaricineae</taxon>
        <taxon>Psathyrellaceae</taxon>
        <taxon>Coprinopsis</taxon>
    </lineage>
</organism>
<evidence type="ECO:0000313" key="3">
    <source>
        <dbReference type="Proteomes" id="UP000001861"/>
    </source>
</evidence>
<dbReference type="EMBL" id="AACS02000006">
    <property type="protein sequence ID" value="EAU81244.1"/>
    <property type="molecule type" value="Genomic_DNA"/>
</dbReference>
<evidence type="ECO:0008006" key="4">
    <source>
        <dbReference type="Google" id="ProtNLM"/>
    </source>
</evidence>
<reference evidence="2 3" key="1">
    <citation type="journal article" date="2010" name="Proc. Natl. Acad. Sci. U.S.A.">
        <title>Insights into evolution of multicellular fungi from the assembled chromosomes of the mushroom Coprinopsis cinerea (Coprinus cinereus).</title>
        <authorList>
            <person name="Stajich J.E."/>
            <person name="Wilke S.K."/>
            <person name="Ahren D."/>
            <person name="Au C.H."/>
            <person name="Birren B.W."/>
            <person name="Borodovsky M."/>
            <person name="Burns C."/>
            <person name="Canback B."/>
            <person name="Casselton L.A."/>
            <person name="Cheng C.K."/>
            <person name="Deng J."/>
            <person name="Dietrich F.S."/>
            <person name="Fargo D.C."/>
            <person name="Farman M.L."/>
            <person name="Gathman A.C."/>
            <person name="Goldberg J."/>
            <person name="Guigo R."/>
            <person name="Hoegger P.J."/>
            <person name="Hooker J.B."/>
            <person name="Huggins A."/>
            <person name="James T.Y."/>
            <person name="Kamada T."/>
            <person name="Kilaru S."/>
            <person name="Kodira C."/>
            <person name="Kues U."/>
            <person name="Kupfer D."/>
            <person name="Kwan H.S."/>
            <person name="Lomsadze A."/>
            <person name="Li W."/>
            <person name="Lilly W.W."/>
            <person name="Ma L.J."/>
            <person name="Mackey A.J."/>
            <person name="Manning G."/>
            <person name="Martin F."/>
            <person name="Muraguchi H."/>
            <person name="Natvig D.O."/>
            <person name="Palmerini H."/>
            <person name="Ramesh M.A."/>
            <person name="Rehmeyer C.J."/>
            <person name="Roe B.A."/>
            <person name="Shenoy N."/>
            <person name="Stanke M."/>
            <person name="Ter-Hovhannisyan V."/>
            <person name="Tunlid A."/>
            <person name="Velagapudi R."/>
            <person name="Vision T.J."/>
            <person name="Zeng Q."/>
            <person name="Zolan M.E."/>
            <person name="Pukkila P.J."/>
        </authorList>
    </citation>
    <scope>NUCLEOTIDE SEQUENCE [LARGE SCALE GENOMIC DNA]</scope>
    <source>
        <strain evidence="3">Okayama-7 / 130 / ATCC MYA-4618 / FGSC 9003</strain>
    </source>
</reference>
<name>A8PDH8_COPC7</name>
<dbReference type="OMA" id="APCNDED"/>
<feature type="region of interest" description="Disordered" evidence="1">
    <location>
        <begin position="275"/>
        <end position="326"/>
    </location>
</feature>
<sequence length="442" mass="51249">MSSQNLDYESSSTFEDDDFDVTSVPGTPLSIENDASPEPVASLPPQSPQTGPPQSIPDDKAQNYRIDQEYHWPFVRFAVQGNLVQLPADLFLKHSDTFADKVGTALKKVSKDSEDSGTPPTIELDSVDWEDFRDFLKALVPRSPFLESKPSLTQSEWVSVLKLSTLWLFKGLRKVAIAELSEIDMDAVERVRLAKAYDVCDWLLGGYEALAEREEPLTEEDAGKIGTATALKLSAVALRRLRCKLRGEDVSPMKINQLCGDDILETFSDEISRVKASEERHMTDADILERTERERREREEREAREMADMERMKRETAERERLERERVERERAERERVERERVERERVIREREERERVERERARRIAEERARQEREEREELERIREERQRKGKGNVKTQSQMGGGEQQRWIYQERTSQNQRPPAAVSNGSNRKTAASLSLDLW</sequence>
<feature type="compositionally biased region" description="Basic and acidic residues" evidence="1">
    <location>
        <begin position="357"/>
        <end position="388"/>
    </location>
</feature>
<protein>
    <recommendedName>
        <fullName evidence="4">BTB domain-containing protein</fullName>
    </recommendedName>
</protein>
<evidence type="ECO:0000313" key="2">
    <source>
        <dbReference type="EMBL" id="EAU81244.1"/>
    </source>
</evidence>
<proteinExistence type="predicted"/>
<dbReference type="OrthoDB" id="2593747at2759"/>
<dbReference type="GeneID" id="6017254"/>
<dbReference type="AlphaFoldDB" id="A8PDH8"/>
<dbReference type="PANTHER" id="PTHR46563">
    <property type="entry name" value="RING-TYPE DOMAIN-CONTAINING PROTEIN"/>
    <property type="match status" value="1"/>
</dbReference>
<dbReference type="Proteomes" id="UP000001861">
    <property type="component" value="Unassembled WGS sequence"/>
</dbReference>
<dbReference type="VEuPathDB" id="FungiDB:CC1G_09488"/>
<comment type="caution">
    <text evidence="2">The sequence shown here is derived from an EMBL/GenBank/DDBJ whole genome shotgun (WGS) entry which is preliminary data.</text>
</comment>
<feature type="compositionally biased region" description="Pro residues" evidence="1">
    <location>
        <begin position="45"/>
        <end position="55"/>
    </location>
</feature>